<dbReference type="SUPFAM" id="SSF50129">
    <property type="entry name" value="GroES-like"/>
    <property type="match status" value="1"/>
</dbReference>
<dbReference type="InterPro" id="IPR013154">
    <property type="entry name" value="ADH-like_N"/>
</dbReference>
<comment type="cofactor">
    <cofactor evidence="5">
        <name>Zn(2+)</name>
        <dbReference type="ChEBI" id="CHEBI:29105"/>
    </cofactor>
</comment>
<dbReference type="SUPFAM" id="SSF51735">
    <property type="entry name" value="NAD(P)-binding Rossmann-fold domains"/>
    <property type="match status" value="1"/>
</dbReference>
<dbReference type="OrthoDB" id="1560166at2759"/>
<dbReference type="Pfam" id="PF00107">
    <property type="entry name" value="ADH_zinc_N"/>
    <property type="match status" value="1"/>
</dbReference>
<evidence type="ECO:0000256" key="2">
    <source>
        <dbReference type="ARBA" id="ARBA00022833"/>
    </source>
</evidence>
<evidence type="ECO:0000256" key="3">
    <source>
        <dbReference type="ARBA" id="ARBA00023002"/>
    </source>
</evidence>
<feature type="domain" description="Alcohol dehydrogenase-like N-terminal" evidence="7">
    <location>
        <begin position="28"/>
        <end position="124"/>
    </location>
</feature>
<keyword evidence="1 5" id="KW-0479">Metal-binding</keyword>
<dbReference type="InterPro" id="IPR002328">
    <property type="entry name" value="ADH_Zn_CS"/>
</dbReference>
<evidence type="ECO:0000256" key="1">
    <source>
        <dbReference type="ARBA" id="ARBA00022723"/>
    </source>
</evidence>
<evidence type="ECO:0000259" key="7">
    <source>
        <dbReference type="Pfam" id="PF08240"/>
    </source>
</evidence>
<dbReference type="Pfam" id="PF08240">
    <property type="entry name" value="ADH_N"/>
    <property type="match status" value="1"/>
</dbReference>
<dbReference type="InterPro" id="IPR013149">
    <property type="entry name" value="ADH-like_C"/>
</dbReference>
<dbReference type="InterPro" id="IPR011032">
    <property type="entry name" value="GroES-like_sf"/>
</dbReference>
<sequence length="374" mass="39605">MAFSSEAYVAKEPGGPITLETIQYDGVGKNELVVETVAFSMCASDLKAAQGVFHLKPPIILGHESAGIVRQAGSAVSHLRPGDQIVLSYSHCRKCRYCLQGEAPYCENITALNFSGRRSDGSVAAHDALGRPMNHSFFGQSSMGRVALVHESCAHKVECTLEELKKFAALGCGIQTGLGAILNVCKPPPLSSIAIFGAGTVGIAAALAARLTFPSRVVVIDTASNKLSMIPEGVATSTLSSAGLQEGEIADKLKAMTEGRGFDYVVDCVGLAQLVNAGHQALAPRGMVVTIGGPPETASISLAAQLLGGRTYRGSHQGDSVPSTSIPMMIDLWRKGHFPFDKLLSFYRFNELEKAILDLKAGKIFKPVFVINDN</sequence>
<accession>A0A6A6HF94</accession>
<keyword evidence="3" id="KW-0560">Oxidoreductase</keyword>
<dbReference type="EMBL" id="ML991783">
    <property type="protein sequence ID" value="KAF2236755.1"/>
    <property type="molecule type" value="Genomic_DNA"/>
</dbReference>
<evidence type="ECO:0000259" key="6">
    <source>
        <dbReference type="Pfam" id="PF00107"/>
    </source>
</evidence>
<dbReference type="GO" id="GO:0051903">
    <property type="term" value="F:S-(hydroxymethyl)glutathione dehydrogenase [NAD(P)+] activity"/>
    <property type="evidence" value="ECO:0007669"/>
    <property type="project" value="TreeGrafter"/>
</dbReference>
<keyword evidence="9" id="KW-1185">Reference proteome</keyword>
<dbReference type="PANTHER" id="PTHR43880:SF12">
    <property type="entry name" value="ALCOHOL DEHYDROGENASE CLASS-3"/>
    <property type="match status" value="1"/>
</dbReference>
<dbReference type="Proteomes" id="UP000800092">
    <property type="component" value="Unassembled WGS sequence"/>
</dbReference>
<dbReference type="PANTHER" id="PTHR43880">
    <property type="entry name" value="ALCOHOL DEHYDROGENASE"/>
    <property type="match status" value="1"/>
</dbReference>
<evidence type="ECO:0000256" key="5">
    <source>
        <dbReference type="RuleBase" id="RU361277"/>
    </source>
</evidence>
<dbReference type="PROSITE" id="PS00059">
    <property type="entry name" value="ADH_ZINC"/>
    <property type="match status" value="1"/>
</dbReference>
<dbReference type="Gene3D" id="3.40.50.720">
    <property type="entry name" value="NAD(P)-binding Rossmann-like Domain"/>
    <property type="match status" value="1"/>
</dbReference>
<dbReference type="GO" id="GO:0008270">
    <property type="term" value="F:zinc ion binding"/>
    <property type="evidence" value="ECO:0007669"/>
    <property type="project" value="InterPro"/>
</dbReference>
<proteinExistence type="inferred from homology"/>
<feature type="domain" description="Alcohol dehydrogenase-like C-terminal" evidence="6">
    <location>
        <begin position="201"/>
        <end position="330"/>
    </location>
</feature>
<keyword evidence="4" id="KW-0520">NAD</keyword>
<dbReference type="AlphaFoldDB" id="A0A6A6HF94"/>
<reference evidence="8" key="1">
    <citation type="journal article" date="2020" name="Stud. Mycol.">
        <title>101 Dothideomycetes genomes: a test case for predicting lifestyles and emergence of pathogens.</title>
        <authorList>
            <person name="Haridas S."/>
            <person name="Albert R."/>
            <person name="Binder M."/>
            <person name="Bloem J."/>
            <person name="Labutti K."/>
            <person name="Salamov A."/>
            <person name="Andreopoulos B."/>
            <person name="Baker S."/>
            <person name="Barry K."/>
            <person name="Bills G."/>
            <person name="Bluhm B."/>
            <person name="Cannon C."/>
            <person name="Castanera R."/>
            <person name="Culley D."/>
            <person name="Daum C."/>
            <person name="Ezra D."/>
            <person name="Gonzalez J."/>
            <person name="Henrissat B."/>
            <person name="Kuo A."/>
            <person name="Liang C."/>
            <person name="Lipzen A."/>
            <person name="Lutzoni F."/>
            <person name="Magnuson J."/>
            <person name="Mondo S."/>
            <person name="Nolan M."/>
            <person name="Ohm R."/>
            <person name="Pangilinan J."/>
            <person name="Park H.-J."/>
            <person name="Ramirez L."/>
            <person name="Alfaro M."/>
            <person name="Sun H."/>
            <person name="Tritt A."/>
            <person name="Yoshinaga Y."/>
            <person name="Zwiers L.-H."/>
            <person name="Turgeon B."/>
            <person name="Goodwin S."/>
            <person name="Spatafora J."/>
            <person name="Crous P."/>
            <person name="Grigoriev I."/>
        </authorList>
    </citation>
    <scope>NUCLEOTIDE SEQUENCE</scope>
    <source>
        <strain evidence="8">Tuck. ex Michener</strain>
    </source>
</reference>
<dbReference type="GO" id="GO:0005829">
    <property type="term" value="C:cytosol"/>
    <property type="evidence" value="ECO:0007669"/>
    <property type="project" value="TreeGrafter"/>
</dbReference>
<protein>
    <submittedName>
        <fullName evidence="8">GroES-like protein</fullName>
    </submittedName>
</protein>
<comment type="similarity">
    <text evidence="5">Belongs to the zinc-containing alcohol dehydrogenase family.</text>
</comment>
<evidence type="ECO:0000313" key="8">
    <source>
        <dbReference type="EMBL" id="KAF2236755.1"/>
    </source>
</evidence>
<dbReference type="GO" id="GO:0046294">
    <property type="term" value="P:formaldehyde catabolic process"/>
    <property type="evidence" value="ECO:0007669"/>
    <property type="project" value="TreeGrafter"/>
</dbReference>
<organism evidence="8 9">
    <name type="scientific">Viridothelium virens</name>
    <name type="common">Speckled blister lichen</name>
    <name type="synonym">Trypethelium virens</name>
    <dbReference type="NCBI Taxonomy" id="1048519"/>
    <lineage>
        <taxon>Eukaryota</taxon>
        <taxon>Fungi</taxon>
        <taxon>Dikarya</taxon>
        <taxon>Ascomycota</taxon>
        <taxon>Pezizomycotina</taxon>
        <taxon>Dothideomycetes</taxon>
        <taxon>Dothideomycetes incertae sedis</taxon>
        <taxon>Trypetheliales</taxon>
        <taxon>Trypetheliaceae</taxon>
        <taxon>Viridothelium</taxon>
    </lineage>
</organism>
<dbReference type="Gene3D" id="3.90.180.10">
    <property type="entry name" value="Medium-chain alcohol dehydrogenases, catalytic domain"/>
    <property type="match status" value="1"/>
</dbReference>
<keyword evidence="2 5" id="KW-0862">Zinc</keyword>
<gene>
    <name evidence="8" type="ORF">EV356DRAFT_574684</name>
</gene>
<evidence type="ECO:0000313" key="9">
    <source>
        <dbReference type="Proteomes" id="UP000800092"/>
    </source>
</evidence>
<name>A0A6A6HF94_VIRVR</name>
<evidence type="ECO:0000256" key="4">
    <source>
        <dbReference type="ARBA" id="ARBA00023027"/>
    </source>
</evidence>
<dbReference type="InterPro" id="IPR036291">
    <property type="entry name" value="NAD(P)-bd_dom_sf"/>
</dbReference>